<evidence type="ECO:0000256" key="2">
    <source>
        <dbReference type="ARBA" id="ARBA00022679"/>
    </source>
</evidence>
<keyword evidence="4" id="KW-1185">Reference proteome</keyword>
<comment type="similarity">
    <text evidence="1">Belongs to the UDP-glycosyltransferase family.</text>
</comment>
<protein>
    <submittedName>
        <fullName evidence="3">Uncharacterized protein</fullName>
    </submittedName>
</protein>
<evidence type="ECO:0000256" key="1">
    <source>
        <dbReference type="ARBA" id="ARBA00009995"/>
    </source>
</evidence>
<name>A0AAD5ZJX7_9POAL</name>
<dbReference type="Pfam" id="PF00201">
    <property type="entry name" value="UDPGT"/>
    <property type="match status" value="1"/>
</dbReference>
<dbReference type="GO" id="GO:0035251">
    <property type="term" value="F:UDP-glucosyltransferase activity"/>
    <property type="evidence" value="ECO:0007669"/>
    <property type="project" value="TreeGrafter"/>
</dbReference>
<dbReference type="CDD" id="cd03784">
    <property type="entry name" value="GT1_Gtf-like"/>
    <property type="match status" value="1"/>
</dbReference>
<proteinExistence type="inferred from homology"/>
<dbReference type="EMBL" id="JAMRDG010000001">
    <property type="protein sequence ID" value="KAJ3699289.1"/>
    <property type="molecule type" value="Genomic_DNA"/>
</dbReference>
<dbReference type="PANTHER" id="PTHR48047">
    <property type="entry name" value="GLYCOSYLTRANSFERASE"/>
    <property type="match status" value="1"/>
</dbReference>
<dbReference type="Proteomes" id="UP001210211">
    <property type="component" value="Unassembled WGS sequence"/>
</dbReference>
<dbReference type="SUPFAM" id="SSF53756">
    <property type="entry name" value="UDP-Glycosyltransferase/glycogen phosphorylase"/>
    <property type="match status" value="1"/>
</dbReference>
<dbReference type="PANTHER" id="PTHR48047:SF51">
    <property type="entry name" value="GLYCOSYLTRANSFERASE"/>
    <property type="match status" value="1"/>
</dbReference>
<sequence length="315" mass="35329">MDSRTSPLPHVAIFPFMSKGHTIPMLHLAHLLHRRRLVSHITFFTTSGNALFIHSSLSSIAAQSISIISLPFPDNLPPDIPTGVKSIDHLPSIDLFLPFVNSIYHMRPAFSQAISQLSPLPSLLISDAFLCWTLYVATELNIPRLVFNGIGGFSQTVSVIVAIHKPQAEVPSSNESFAIPGFTHLSLTKDDLEPPFDDPDPKGPHWNFGVEQWVKISAIQMKELATGLERSGLDFIWIIQAQECNWDDGFEQRLEDRCRLVKEWVDQIEILAHKAVYGFMTHCGWNSVMESMCTSVPVLAWTMMAEQRLNAKFVV</sequence>
<reference evidence="3 4" key="1">
    <citation type="journal article" date="2022" name="Cell">
        <title>Repeat-based holocentromeres influence genome architecture and karyotype evolution.</title>
        <authorList>
            <person name="Hofstatter P.G."/>
            <person name="Thangavel G."/>
            <person name="Lux T."/>
            <person name="Neumann P."/>
            <person name="Vondrak T."/>
            <person name="Novak P."/>
            <person name="Zhang M."/>
            <person name="Costa L."/>
            <person name="Castellani M."/>
            <person name="Scott A."/>
            <person name="Toegelov H."/>
            <person name="Fuchs J."/>
            <person name="Mata-Sucre Y."/>
            <person name="Dias Y."/>
            <person name="Vanzela A.L.L."/>
            <person name="Huettel B."/>
            <person name="Almeida C.C.S."/>
            <person name="Simkova H."/>
            <person name="Souza G."/>
            <person name="Pedrosa-Harand A."/>
            <person name="Macas J."/>
            <person name="Mayer K.F.X."/>
            <person name="Houben A."/>
            <person name="Marques A."/>
        </authorList>
    </citation>
    <scope>NUCLEOTIDE SEQUENCE [LARGE SCALE GENOMIC DNA]</scope>
    <source>
        <strain evidence="3">RhyTen1mFocal</strain>
    </source>
</reference>
<comment type="caution">
    <text evidence="3">The sequence shown here is derived from an EMBL/GenBank/DDBJ whole genome shotgun (WGS) entry which is preliminary data.</text>
</comment>
<dbReference type="Gene3D" id="3.40.50.2000">
    <property type="entry name" value="Glycogen Phosphorylase B"/>
    <property type="match status" value="2"/>
</dbReference>
<dbReference type="AlphaFoldDB" id="A0AAD5ZJX7"/>
<organism evidence="3 4">
    <name type="scientific">Rhynchospora tenuis</name>
    <dbReference type="NCBI Taxonomy" id="198213"/>
    <lineage>
        <taxon>Eukaryota</taxon>
        <taxon>Viridiplantae</taxon>
        <taxon>Streptophyta</taxon>
        <taxon>Embryophyta</taxon>
        <taxon>Tracheophyta</taxon>
        <taxon>Spermatophyta</taxon>
        <taxon>Magnoliopsida</taxon>
        <taxon>Liliopsida</taxon>
        <taxon>Poales</taxon>
        <taxon>Cyperaceae</taxon>
        <taxon>Cyperoideae</taxon>
        <taxon>Rhynchosporeae</taxon>
        <taxon>Rhynchospora</taxon>
    </lineage>
</organism>
<dbReference type="InterPro" id="IPR002213">
    <property type="entry name" value="UDP_glucos_trans"/>
</dbReference>
<keyword evidence="2" id="KW-0808">Transferase</keyword>
<accession>A0AAD5ZJX7</accession>
<evidence type="ECO:0000313" key="4">
    <source>
        <dbReference type="Proteomes" id="UP001210211"/>
    </source>
</evidence>
<gene>
    <name evidence="3" type="ORF">LUZ61_002994</name>
</gene>
<evidence type="ECO:0000313" key="3">
    <source>
        <dbReference type="EMBL" id="KAJ3699289.1"/>
    </source>
</evidence>